<comment type="caution">
    <text evidence="1">The sequence shown here is derived from an EMBL/GenBank/DDBJ whole genome shotgun (WGS) entry which is preliminary data.</text>
</comment>
<evidence type="ECO:0000313" key="1">
    <source>
        <dbReference type="EMBL" id="HGT71201.1"/>
    </source>
</evidence>
<dbReference type="EMBL" id="DSYQ01000013">
    <property type="protein sequence ID" value="HGT71201.1"/>
    <property type="molecule type" value="Genomic_DNA"/>
</dbReference>
<name>A0A7C4R5U0_UNCC3</name>
<proteinExistence type="predicted"/>
<gene>
    <name evidence="1" type="ORF">ENT43_03000</name>
</gene>
<protein>
    <submittedName>
        <fullName evidence="1">Uncharacterized protein</fullName>
    </submittedName>
</protein>
<reference evidence="1" key="1">
    <citation type="journal article" date="2020" name="mSystems">
        <title>Genome- and Community-Level Interaction Insights into Carbon Utilization and Element Cycling Functions of Hydrothermarchaeota in Hydrothermal Sediment.</title>
        <authorList>
            <person name="Zhou Z."/>
            <person name="Liu Y."/>
            <person name="Xu W."/>
            <person name="Pan J."/>
            <person name="Luo Z.H."/>
            <person name="Li M."/>
        </authorList>
    </citation>
    <scope>NUCLEOTIDE SEQUENCE [LARGE SCALE GENOMIC DNA]</scope>
    <source>
        <strain evidence="1">SpSt-579</strain>
    </source>
</reference>
<sequence>MEFFNNENTKDIIQNIREIIHCPFCGSSYHEANIKIIGKVSRSYVLHLICRECGNNIMASLSYQGNERISFSQEVFDLVKKGPITNDEVIDFFKEIKDFNGDFSGLSIQQNKKPNSRRLRGPNIQS</sequence>
<organism evidence="1">
    <name type="scientific">candidate division CPR3 bacterium</name>
    <dbReference type="NCBI Taxonomy" id="2268181"/>
    <lineage>
        <taxon>Bacteria</taxon>
        <taxon>Bacteria division CPR3</taxon>
    </lineage>
</organism>
<dbReference type="AlphaFoldDB" id="A0A7C4R5U0"/>
<accession>A0A7C4R5U0</accession>